<dbReference type="EMBL" id="LAZR01048356">
    <property type="protein sequence ID" value="KKK92119.1"/>
    <property type="molecule type" value="Genomic_DNA"/>
</dbReference>
<gene>
    <name evidence="1" type="ORF">LCGC14_2706130</name>
</gene>
<accession>A0A0F9BND7</accession>
<feature type="non-terminal residue" evidence="1">
    <location>
        <position position="1"/>
    </location>
</feature>
<name>A0A0F9BND7_9ZZZZ</name>
<comment type="caution">
    <text evidence="1">The sequence shown here is derived from an EMBL/GenBank/DDBJ whole genome shotgun (WGS) entry which is preliminary data.</text>
</comment>
<proteinExistence type="predicted"/>
<evidence type="ECO:0000313" key="1">
    <source>
        <dbReference type="EMBL" id="KKK92119.1"/>
    </source>
</evidence>
<sequence length="48" mass="5333">LPPQRLPEARVAMATEVAKPDGARPDCGGGYFFSTRSISRLRHWSIFS</sequence>
<organism evidence="1">
    <name type="scientific">marine sediment metagenome</name>
    <dbReference type="NCBI Taxonomy" id="412755"/>
    <lineage>
        <taxon>unclassified sequences</taxon>
        <taxon>metagenomes</taxon>
        <taxon>ecological metagenomes</taxon>
    </lineage>
</organism>
<dbReference type="AlphaFoldDB" id="A0A0F9BND7"/>
<protein>
    <submittedName>
        <fullName evidence="1">Uncharacterized protein</fullName>
    </submittedName>
</protein>
<reference evidence="1" key="1">
    <citation type="journal article" date="2015" name="Nature">
        <title>Complex archaea that bridge the gap between prokaryotes and eukaryotes.</title>
        <authorList>
            <person name="Spang A."/>
            <person name="Saw J.H."/>
            <person name="Jorgensen S.L."/>
            <person name="Zaremba-Niedzwiedzka K."/>
            <person name="Martijn J."/>
            <person name="Lind A.E."/>
            <person name="van Eijk R."/>
            <person name="Schleper C."/>
            <person name="Guy L."/>
            <person name="Ettema T.J."/>
        </authorList>
    </citation>
    <scope>NUCLEOTIDE SEQUENCE</scope>
</reference>